<proteinExistence type="predicted"/>
<dbReference type="KEGG" id="pec:W5S_3464"/>
<dbReference type="EMBL" id="CP003415">
    <property type="protein sequence ID" value="AFI91534.1"/>
    <property type="molecule type" value="Genomic_DNA"/>
</dbReference>
<organism evidence="1 2">
    <name type="scientific">Pectobacterium parmentieri</name>
    <dbReference type="NCBI Taxonomy" id="1905730"/>
    <lineage>
        <taxon>Bacteria</taxon>
        <taxon>Pseudomonadati</taxon>
        <taxon>Pseudomonadota</taxon>
        <taxon>Gammaproteobacteria</taxon>
        <taxon>Enterobacterales</taxon>
        <taxon>Pectobacteriaceae</taxon>
        <taxon>Pectobacterium</taxon>
    </lineage>
</organism>
<dbReference type="Proteomes" id="UP000008044">
    <property type="component" value="Chromosome"/>
</dbReference>
<reference evidence="1 2" key="1">
    <citation type="journal article" date="2012" name="J. Bacteriol.">
        <title>Genome sequence of Pectobacterium sp. strain SCC3193.</title>
        <authorList>
            <person name="Koskinen J.P."/>
            <person name="Laine P."/>
            <person name="Niemi O."/>
            <person name="Nykyri J."/>
            <person name="Harjunpaa H."/>
            <person name="Auvinen P."/>
            <person name="Paulin L."/>
            <person name="Pirhonen M."/>
            <person name="Palva T."/>
            <person name="Holm L."/>
        </authorList>
    </citation>
    <scope>NUCLEOTIDE SEQUENCE [LARGE SCALE GENOMIC DNA]</scope>
    <source>
        <strain evidence="1 2">SCC3193</strain>
    </source>
</reference>
<accession>A0A0H3IC09</accession>
<evidence type="ECO:0000313" key="1">
    <source>
        <dbReference type="EMBL" id="AFI91534.1"/>
    </source>
</evidence>
<gene>
    <name evidence="1" type="ordered locus">W5S_3464</name>
</gene>
<dbReference type="AlphaFoldDB" id="A0A0H3IC09"/>
<dbReference type="HOGENOM" id="CLU_2555246_0_0_6"/>
<evidence type="ECO:0000313" key="2">
    <source>
        <dbReference type="Proteomes" id="UP000008044"/>
    </source>
</evidence>
<name>A0A0H3IC09_PECPM</name>
<protein>
    <submittedName>
        <fullName evidence="1">Hypoticical protein</fullName>
    </submittedName>
</protein>
<sequence>MAGLQKPLSFSNNIYIQVHSAESRVIFRYTRLRVAAFYFTDIALSALLRHSRYPATLINKGWIMHLVLFCLKCECHISNVIR</sequence>